<organism evidence="1 2">
    <name type="scientific">Streblomastix strix</name>
    <dbReference type="NCBI Taxonomy" id="222440"/>
    <lineage>
        <taxon>Eukaryota</taxon>
        <taxon>Metamonada</taxon>
        <taxon>Preaxostyla</taxon>
        <taxon>Oxymonadida</taxon>
        <taxon>Streblomastigidae</taxon>
        <taxon>Streblomastix</taxon>
    </lineage>
</organism>
<feature type="non-terminal residue" evidence="1">
    <location>
        <position position="64"/>
    </location>
</feature>
<accession>A0A5J4VNT3</accession>
<dbReference type="AlphaFoldDB" id="A0A5J4VNT3"/>
<sequence>METSFQRQTREKGIKKEKKDILDASCVRDKSLNAEVPQNEDYEVLASAFESSYNDPETIERLMK</sequence>
<dbReference type="Proteomes" id="UP000324800">
    <property type="component" value="Unassembled WGS sequence"/>
</dbReference>
<reference evidence="1 2" key="1">
    <citation type="submission" date="2019-03" db="EMBL/GenBank/DDBJ databases">
        <title>Single cell metagenomics reveals metabolic interactions within the superorganism composed of flagellate Streblomastix strix and complex community of Bacteroidetes bacteria on its surface.</title>
        <authorList>
            <person name="Treitli S.C."/>
            <person name="Kolisko M."/>
            <person name="Husnik F."/>
            <person name="Keeling P."/>
            <person name="Hampl V."/>
        </authorList>
    </citation>
    <scope>NUCLEOTIDE SEQUENCE [LARGE SCALE GENOMIC DNA]</scope>
    <source>
        <strain evidence="1">ST1C</strain>
    </source>
</reference>
<dbReference type="EMBL" id="SNRW01005868">
    <property type="protein sequence ID" value="KAA6384210.1"/>
    <property type="molecule type" value="Genomic_DNA"/>
</dbReference>
<proteinExistence type="predicted"/>
<protein>
    <submittedName>
        <fullName evidence="1">Uncharacterized protein</fullName>
    </submittedName>
</protein>
<evidence type="ECO:0000313" key="2">
    <source>
        <dbReference type="Proteomes" id="UP000324800"/>
    </source>
</evidence>
<name>A0A5J4VNT3_9EUKA</name>
<comment type="caution">
    <text evidence="1">The sequence shown here is derived from an EMBL/GenBank/DDBJ whole genome shotgun (WGS) entry which is preliminary data.</text>
</comment>
<evidence type="ECO:0000313" key="1">
    <source>
        <dbReference type="EMBL" id="KAA6384210.1"/>
    </source>
</evidence>
<gene>
    <name evidence="1" type="ORF">EZS28_020262</name>
</gene>